<dbReference type="SUPFAM" id="SSF53300">
    <property type="entry name" value="vWA-like"/>
    <property type="match status" value="1"/>
</dbReference>
<dbReference type="Gene3D" id="3.40.50.1460">
    <property type="match status" value="1"/>
</dbReference>
<reference evidence="2 3" key="1">
    <citation type="submission" date="2019-10" db="EMBL/GenBank/DDBJ databases">
        <title>Whole genome shotgun sequence of Acrocarpospora macrocephala NBRC 16266.</title>
        <authorList>
            <person name="Ichikawa N."/>
            <person name="Kimura A."/>
            <person name="Kitahashi Y."/>
            <person name="Komaki H."/>
            <person name="Oguchi A."/>
        </authorList>
    </citation>
    <scope>NUCLEOTIDE SEQUENCE [LARGE SCALE GENOMIC DNA]</scope>
    <source>
        <strain evidence="2 3">NBRC 16266</strain>
    </source>
</reference>
<dbReference type="RefSeq" id="WP_155352223.1">
    <property type="nucleotide sequence ID" value="NZ_BAAAHL010000022.1"/>
</dbReference>
<dbReference type="EMBL" id="BLAE01000003">
    <property type="protein sequence ID" value="GES06474.1"/>
    <property type="molecule type" value="Genomic_DNA"/>
</dbReference>
<dbReference type="OrthoDB" id="9806395at2"/>
<dbReference type="InterPro" id="IPR036465">
    <property type="entry name" value="vWFA_dom_sf"/>
</dbReference>
<comment type="caution">
    <text evidence="2">The sequence shown here is derived from an EMBL/GenBank/DDBJ whole genome shotgun (WGS) entry which is preliminary data.</text>
</comment>
<evidence type="ECO:0000313" key="3">
    <source>
        <dbReference type="Proteomes" id="UP000331127"/>
    </source>
</evidence>
<sequence length="478" mass="51536">MNDGSRAILIGTARYEDGHFPQLPAAANSLAQFRRVLTDRELCGWPDSLVTVHQDPTDVRRLLQDIRRQARNTDRVLLLYFVGHGTLLPDGRLCLALTDTESGDADYTGLEYQRIREALVDSPARTKIVILDCCFSGRAIEALSGSAGDITDIHGSYVLTASDNAAHVVPLERQADTTTSFTGALVELIRAGIPGESEELTLGVLFPHLRNRLARAGRPEPSQHGSDTVHGFRFTRNAAHGAASARPQLTPRAPYSGEMVLPFYLVCEESFALAGPAIEQINNSLSELHFAIGGNPVVADRTRFCLMSFSDTAQVLLPLSDLSTVTSVPGLLASGGTNYSAIMNLLRMTINHDVLALKSDGHHVLRPTVFFLTGGTPYDADEWPAAYRRLVDPRWRAHPNILAFGFGQADPVTVSQVATVRAFICDGTFGPAQVLNEYAHSLITSVVNSGSSGAPGGATIIVPDLQPGFTILPADDIF</sequence>
<organism evidence="2 3">
    <name type="scientific">Acrocarpospora macrocephala</name>
    <dbReference type="NCBI Taxonomy" id="150177"/>
    <lineage>
        <taxon>Bacteria</taxon>
        <taxon>Bacillati</taxon>
        <taxon>Actinomycetota</taxon>
        <taxon>Actinomycetes</taxon>
        <taxon>Streptosporangiales</taxon>
        <taxon>Streptosporangiaceae</taxon>
        <taxon>Acrocarpospora</taxon>
    </lineage>
</organism>
<feature type="domain" description="Peptidase C14 caspase" evidence="1">
    <location>
        <begin position="6"/>
        <end position="215"/>
    </location>
</feature>
<keyword evidence="3" id="KW-1185">Reference proteome</keyword>
<dbReference type="NCBIfam" id="NF047832">
    <property type="entry name" value="caspase_w_EACC1"/>
    <property type="match status" value="1"/>
</dbReference>
<evidence type="ECO:0000313" key="2">
    <source>
        <dbReference type="EMBL" id="GES06474.1"/>
    </source>
</evidence>
<dbReference type="InterPro" id="IPR011600">
    <property type="entry name" value="Pept_C14_caspase"/>
</dbReference>
<dbReference type="GO" id="GO:0004197">
    <property type="term" value="F:cysteine-type endopeptidase activity"/>
    <property type="evidence" value="ECO:0007669"/>
    <property type="project" value="InterPro"/>
</dbReference>
<dbReference type="Gene3D" id="3.40.50.410">
    <property type="entry name" value="von Willebrand factor, type A domain"/>
    <property type="match status" value="1"/>
</dbReference>
<dbReference type="AlphaFoldDB" id="A0A5M3WC35"/>
<proteinExistence type="predicted"/>
<accession>A0A5M3WC35</accession>
<dbReference type="GO" id="GO:0006508">
    <property type="term" value="P:proteolysis"/>
    <property type="evidence" value="ECO:0007669"/>
    <property type="project" value="InterPro"/>
</dbReference>
<dbReference type="Proteomes" id="UP000331127">
    <property type="component" value="Unassembled WGS sequence"/>
</dbReference>
<name>A0A5M3WC35_9ACTN</name>
<gene>
    <name evidence="2" type="ORF">Amac_000690</name>
</gene>
<evidence type="ECO:0000259" key="1">
    <source>
        <dbReference type="Pfam" id="PF00656"/>
    </source>
</evidence>
<protein>
    <recommendedName>
        <fullName evidence="1">Peptidase C14 caspase domain-containing protein</fullName>
    </recommendedName>
</protein>
<dbReference type="Pfam" id="PF00656">
    <property type="entry name" value="Peptidase_C14"/>
    <property type="match status" value="1"/>
</dbReference>